<evidence type="ECO:0000313" key="8">
    <source>
        <dbReference type="Proteomes" id="UP000000305"/>
    </source>
</evidence>
<feature type="compositionally biased region" description="Pro residues" evidence="6">
    <location>
        <begin position="24"/>
        <end position="33"/>
    </location>
</feature>
<dbReference type="GO" id="GO:0000151">
    <property type="term" value="C:ubiquitin ligase complex"/>
    <property type="evidence" value="ECO:0000318"/>
    <property type="project" value="GO_Central"/>
</dbReference>
<evidence type="ECO:0000313" key="7">
    <source>
        <dbReference type="EMBL" id="EFX80379.1"/>
    </source>
</evidence>
<dbReference type="EMBL" id="GL732547">
    <property type="protein sequence ID" value="EFX80379.1"/>
    <property type="molecule type" value="Genomic_DNA"/>
</dbReference>
<dbReference type="PROSITE" id="PS50088">
    <property type="entry name" value="ANK_REPEAT"/>
    <property type="match status" value="1"/>
</dbReference>
<dbReference type="InParanoid" id="E9GJ39"/>
<dbReference type="OrthoDB" id="3246549at2759"/>
<dbReference type="eggNOG" id="KOG0508">
    <property type="taxonomic scope" value="Eukaryota"/>
</dbReference>
<dbReference type="InterPro" id="IPR036770">
    <property type="entry name" value="Ankyrin_rpt-contain_sf"/>
</dbReference>
<dbReference type="GO" id="GO:0043161">
    <property type="term" value="P:proteasome-mediated ubiquitin-dependent protein catabolic process"/>
    <property type="evidence" value="ECO:0000318"/>
    <property type="project" value="GO_Central"/>
</dbReference>
<evidence type="ECO:0000256" key="2">
    <source>
        <dbReference type="ARBA" id="ARBA00023043"/>
    </source>
</evidence>
<dbReference type="AlphaFoldDB" id="E9GJ39"/>
<reference evidence="7 8" key="1">
    <citation type="journal article" date="2011" name="Science">
        <title>The ecoresponsive genome of Daphnia pulex.</title>
        <authorList>
            <person name="Colbourne J.K."/>
            <person name="Pfrender M.E."/>
            <person name="Gilbert D."/>
            <person name="Thomas W.K."/>
            <person name="Tucker A."/>
            <person name="Oakley T.H."/>
            <person name="Tokishita S."/>
            <person name="Aerts A."/>
            <person name="Arnold G.J."/>
            <person name="Basu M.K."/>
            <person name="Bauer D.J."/>
            <person name="Caceres C.E."/>
            <person name="Carmel L."/>
            <person name="Casola C."/>
            <person name="Choi J.H."/>
            <person name="Detter J.C."/>
            <person name="Dong Q."/>
            <person name="Dusheyko S."/>
            <person name="Eads B.D."/>
            <person name="Frohlich T."/>
            <person name="Geiler-Samerotte K.A."/>
            <person name="Gerlach D."/>
            <person name="Hatcher P."/>
            <person name="Jogdeo S."/>
            <person name="Krijgsveld J."/>
            <person name="Kriventseva E.V."/>
            <person name="Kultz D."/>
            <person name="Laforsch C."/>
            <person name="Lindquist E."/>
            <person name="Lopez J."/>
            <person name="Manak J.R."/>
            <person name="Muller J."/>
            <person name="Pangilinan J."/>
            <person name="Patwardhan R.P."/>
            <person name="Pitluck S."/>
            <person name="Pritham E.J."/>
            <person name="Rechtsteiner A."/>
            <person name="Rho M."/>
            <person name="Rogozin I.B."/>
            <person name="Sakarya O."/>
            <person name="Salamov A."/>
            <person name="Schaack S."/>
            <person name="Shapiro H."/>
            <person name="Shiga Y."/>
            <person name="Skalitzky C."/>
            <person name="Smith Z."/>
            <person name="Souvorov A."/>
            <person name="Sung W."/>
            <person name="Tang Z."/>
            <person name="Tsuchiya D."/>
            <person name="Tu H."/>
            <person name="Vos H."/>
            <person name="Wang M."/>
            <person name="Wolf Y.I."/>
            <person name="Yamagata H."/>
            <person name="Yamada T."/>
            <person name="Ye Y."/>
            <person name="Shaw J.R."/>
            <person name="Andrews J."/>
            <person name="Crease T.J."/>
            <person name="Tang H."/>
            <person name="Lucas S.M."/>
            <person name="Robertson H.M."/>
            <person name="Bork P."/>
            <person name="Koonin E.V."/>
            <person name="Zdobnov E.M."/>
            <person name="Grigoriev I.V."/>
            <person name="Lynch M."/>
            <person name="Boore J.L."/>
        </authorList>
    </citation>
    <scope>NUCLEOTIDE SEQUENCE [LARGE SCALE GENOMIC DNA]</scope>
</reference>
<gene>
    <name evidence="7" type="ORF">DAPPUDRAFT_318532</name>
</gene>
<keyword evidence="8" id="KW-1185">Reference proteome</keyword>
<dbReference type="GO" id="GO:1990756">
    <property type="term" value="F:ubiquitin-like ligase-substrate adaptor activity"/>
    <property type="evidence" value="ECO:0000318"/>
    <property type="project" value="GO_Central"/>
</dbReference>
<dbReference type="PhylomeDB" id="E9GJ39"/>
<organism evidence="7 8">
    <name type="scientific">Daphnia pulex</name>
    <name type="common">Water flea</name>
    <dbReference type="NCBI Taxonomy" id="6669"/>
    <lineage>
        <taxon>Eukaryota</taxon>
        <taxon>Metazoa</taxon>
        <taxon>Ecdysozoa</taxon>
        <taxon>Arthropoda</taxon>
        <taxon>Crustacea</taxon>
        <taxon>Branchiopoda</taxon>
        <taxon>Diplostraca</taxon>
        <taxon>Cladocera</taxon>
        <taxon>Anomopoda</taxon>
        <taxon>Daphniidae</taxon>
        <taxon>Daphnia</taxon>
    </lineage>
</organism>
<evidence type="ECO:0000256" key="6">
    <source>
        <dbReference type="SAM" id="MobiDB-lite"/>
    </source>
</evidence>
<feature type="repeat" description="ANK" evidence="5">
    <location>
        <begin position="465"/>
        <end position="504"/>
    </location>
</feature>
<evidence type="ECO:0000256" key="1">
    <source>
        <dbReference type="ARBA" id="ARBA00022737"/>
    </source>
</evidence>
<dbReference type="HOGENOM" id="CLU_033846_0_0_1"/>
<evidence type="ECO:0000256" key="5">
    <source>
        <dbReference type="PROSITE-ProRule" id="PRU00023"/>
    </source>
</evidence>
<name>E9GJ39_DAPPU</name>
<dbReference type="PANTHER" id="PTHR24197">
    <property type="entry name" value="ANKYRIN REPEAT DOMAIN-CONTAINING PROTEIN 61"/>
    <property type="match status" value="1"/>
</dbReference>
<sequence length="572" mass="65356">MSTPSLEPESFPNKRFHSSTPALELPPTPEEPIPVDPLAQHRAVFFETLENGCLSALQLTLGNVEPEVKAWLTESHNERGETALVVAIRRRDLSFVKYLMDDLKVDTCRIGNLTWNGVEYLDIPPLLMAIICADFYIFKYMLEYQHLNLVDERAGINEILASLQPRQEKINVLELLGAAYIHHDLVHPRNNNQTTRRRGLQYWREAMNLRHHSSVEPPIPKILPPTSDISRKAMGFSFEITTPQQLEQLDNANNNIQLFTQAIWAIQRIMSQLIPEPHSFTLYRLYTYAYEFYDAGQYSRVVNILMLMLEPFRQQPSDCWDINFSIIGALDIMNDSFKRLNKMPPLSQQGLEDFSFDNLMTAFDFAVAVNRQDMREELAPAAKTRLDTCLYDIVLNLTEMLPKLSQEDGHRFKKALYHFIGANHQFNYFDQGDILHVACRRAPISLDLIQLLLDLGADANSVCAKGNTPLHLLAMINCQVWSPTTTDAVQKLLDFGAHIDQPNRSGRRALGILKAKHRQLCLQGLPDVKLQSLLNNNVLPLTCLAAQVVRKNRIPFEDGQVPVDLHSFIRRH</sequence>
<keyword evidence="2 5" id="KW-0040">ANK repeat</keyword>
<dbReference type="Pfam" id="PF00023">
    <property type="entry name" value="Ank"/>
    <property type="match status" value="1"/>
</dbReference>
<dbReference type="Gene3D" id="1.25.40.20">
    <property type="entry name" value="Ankyrin repeat-containing domain"/>
    <property type="match status" value="1"/>
</dbReference>
<dbReference type="SUPFAM" id="SSF48403">
    <property type="entry name" value="Ankyrin repeat"/>
    <property type="match status" value="1"/>
</dbReference>
<dbReference type="KEGG" id="dpx:DAPPUDRAFT_318532"/>
<dbReference type="STRING" id="6669.E9GJ39"/>
<dbReference type="PANTHER" id="PTHR24197:SF44">
    <property type="entry name" value="ANKYRIN REPEAT DOMAIN-CONTAINING PROTEIN 54"/>
    <property type="match status" value="1"/>
</dbReference>
<evidence type="ECO:0000256" key="3">
    <source>
        <dbReference type="ARBA" id="ARBA00037385"/>
    </source>
</evidence>
<dbReference type="InterPro" id="IPR002110">
    <property type="entry name" value="Ankyrin_rpt"/>
</dbReference>
<evidence type="ECO:0000256" key="4">
    <source>
        <dbReference type="ARBA" id="ARBA00039237"/>
    </source>
</evidence>
<protein>
    <recommendedName>
        <fullName evidence="4">Ankyrin repeat domain-containing protein 54</fullName>
    </recommendedName>
</protein>
<accession>E9GJ39</accession>
<proteinExistence type="predicted"/>
<dbReference type="SMART" id="SM00248">
    <property type="entry name" value="ANK"/>
    <property type="match status" value="4"/>
</dbReference>
<feature type="region of interest" description="Disordered" evidence="6">
    <location>
        <begin position="1"/>
        <end position="33"/>
    </location>
</feature>
<keyword evidence="1" id="KW-0677">Repeat</keyword>
<dbReference type="Proteomes" id="UP000000305">
    <property type="component" value="Unassembled WGS sequence"/>
</dbReference>
<comment type="function">
    <text evidence="3">Plays an important role in regulating intracellular signaling events associated with erythroid terminal differentiation.</text>
</comment>